<sequence length="351" mass="39811">MKSWRNALVKGNVTLEGAIEVLDKAALRIALVVDDEGRLQGTLTDGDVRRALLKHMSLATAVSEVMNTNPRTAEQSWTESRILAVMEQYELLQMPVVDSQGRLVGLENLHDLLNKHRHDNPVFLMAGGFGTRLRPLTNNCPKPMLKVGDKPILEQILLNFVEAGFHRFYISTHYMPEVIREYFGNGDKWGVTIQYVHEEEPLGTGGALGLLPHDEINEPMFMMNGDLLTSLNLHSFLEFHESHGSLATMCVREYEHQVPYGVITSEGTRIRSMVEKPVQRFFINAGIYLLAPELVKSVIPGTRIDMPTLLEQQIENDKPVNMFPIHEYWLDIGRMDDFHKAQTRVRGLLND</sequence>
<evidence type="ECO:0000313" key="4">
    <source>
        <dbReference type="Proteomes" id="UP000231409"/>
    </source>
</evidence>
<accession>A0A2G1UJ08</accession>
<organism evidence="3 4">
    <name type="scientific">Marinobacter profundi</name>
    <dbReference type="NCBI Taxonomy" id="2666256"/>
    <lineage>
        <taxon>Bacteria</taxon>
        <taxon>Pseudomonadati</taxon>
        <taxon>Pseudomonadota</taxon>
        <taxon>Gammaproteobacteria</taxon>
        <taxon>Pseudomonadales</taxon>
        <taxon>Marinobacteraceae</taxon>
        <taxon>Marinobacter</taxon>
    </lineage>
</organism>
<keyword evidence="1" id="KW-0129">CBS domain</keyword>
<evidence type="ECO:0000259" key="2">
    <source>
        <dbReference type="PROSITE" id="PS51371"/>
    </source>
</evidence>
<name>A0A2G1UJ08_9GAMM</name>
<evidence type="ECO:0000256" key="1">
    <source>
        <dbReference type="PROSITE-ProRule" id="PRU00703"/>
    </source>
</evidence>
<dbReference type="PANTHER" id="PTHR22572">
    <property type="entry name" value="SUGAR-1-PHOSPHATE GUANYL TRANSFERASE"/>
    <property type="match status" value="1"/>
</dbReference>
<feature type="domain" description="CBS" evidence="2">
    <location>
        <begin position="1"/>
        <end position="58"/>
    </location>
</feature>
<dbReference type="SMART" id="SM00116">
    <property type="entry name" value="CBS"/>
    <property type="match status" value="2"/>
</dbReference>
<evidence type="ECO:0000313" key="3">
    <source>
        <dbReference type="EMBL" id="PHQ14445.1"/>
    </source>
</evidence>
<dbReference type="EMBL" id="NTFH01000010">
    <property type="protein sequence ID" value="PHQ14445.1"/>
    <property type="molecule type" value="Genomic_DNA"/>
</dbReference>
<dbReference type="Gene3D" id="3.10.580.10">
    <property type="entry name" value="CBS-domain"/>
    <property type="match status" value="1"/>
</dbReference>
<dbReference type="PROSITE" id="PS51371">
    <property type="entry name" value="CBS"/>
    <property type="match status" value="2"/>
</dbReference>
<dbReference type="InterPro" id="IPR005835">
    <property type="entry name" value="NTP_transferase_dom"/>
</dbReference>
<proteinExistence type="predicted"/>
<dbReference type="Pfam" id="PF00483">
    <property type="entry name" value="NTP_transferase"/>
    <property type="match status" value="1"/>
</dbReference>
<keyword evidence="4" id="KW-1185">Reference proteome</keyword>
<dbReference type="CDD" id="cd06426">
    <property type="entry name" value="NTP_transferase_like_2"/>
    <property type="match status" value="1"/>
</dbReference>
<dbReference type="SUPFAM" id="SSF54631">
    <property type="entry name" value="CBS-domain pair"/>
    <property type="match status" value="1"/>
</dbReference>
<dbReference type="InterPro" id="IPR050486">
    <property type="entry name" value="Mannose-1P_guanyltransferase"/>
</dbReference>
<dbReference type="InterPro" id="IPR046342">
    <property type="entry name" value="CBS_dom_sf"/>
</dbReference>
<dbReference type="SUPFAM" id="SSF53448">
    <property type="entry name" value="Nucleotide-diphospho-sugar transferases"/>
    <property type="match status" value="1"/>
</dbReference>
<dbReference type="CDD" id="cd04607">
    <property type="entry name" value="CBS_pair_NTP_transferase_assoc"/>
    <property type="match status" value="1"/>
</dbReference>
<comment type="caution">
    <text evidence="3">The sequence shown here is derived from an EMBL/GenBank/DDBJ whole genome shotgun (WGS) entry which is preliminary data.</text>
</comment>
<dbReference type="InterPro" id="IPR029044">
    <property type="entry name" value="Nucleotide-diphossugar_trans"/>
</dbReference>
<dbReference type="Proteomes" id="UP000231409">
    <property type="component" value="Unassembled WGS sequence"/>
</dbReference>
<dbReference type="Pfam" id="PF00571">
    <property type="entry name" value="CBS"/>
    <property type="match status" value="2"/>
</dbReference>
<gene>
    <name evidence="3" type="ORF">CLH61_14130</name>
</gene>
<dbReference type="Gene3D" id="3.90.550.10">
    <property type="entry name" value="Spore Coat Polysaccharide Biosynthesis Protein SpsA, Chain A"/>
    <property type="match status" value="1"/>
</dbReference>
<dbReference type="AlphaFoldDB" id="A0A2G1UJ08"/>
<dbReference type="InterPro" id="IPR000644">
    <property type="entry name" value="CBS_dom"/>
</dbReference>
<protein>
    <submittedName>
        <fullName evidence="3">Alcohol dehydrogenase</fullName>
    </submittedName>
</protein>
<dbReference type="RefSeq" id="WP_099615397.1">
    <property type="nucleotide sequence ID" value="NZ_KZ319373.1"/>
</dbReference>
<feature type="domain" description="CBS" evidence="2">
    <location>
        <begin position="66"/>
        <end position="122"/>
    </location>
</feature>
<reference evidence="3 4" key="1">
    <citation type="submission" date="2017-09" db="EMBL/GenBank/DDBJ databases">
        <title>The draft genome sequences of Marinobacter sp. PWS21.</title>
        <authorList>
            <person name="Cao J."/>
        </authorList>
    </citation>
    <scope>NUCLEOTIDE SEQUENCE [LARGE SCALE GENOMIC DNA]</scope>
    <source>
        <strain evidence="3 4">PWS21</strain>
    </source>
</reference>